<dbReference type="EC" id="2.7.1.148" evidence="2 10"/>
<dbReference type="PANTHER" id="PTHR43527">
    <property type="entry name" value="4-DIPHOSPHOCYTIDYL-2-C-METHYL-D-ERYTHRITOL KINASE, CHLOROPLASTIC"/>
    <property type="match status" value="1"/>
</dbReference>
<evidence type="ECO:0000256" key="9">
    <source>
        <dbReference type="ARBA" id="ARBA00032554"/>
    </source>
</evidence>
<organism evidence="13 14">
    <name type="scientific">Pseudoruegeria aquimaris</name>
    <dbReference type="NCBI Taxonomy" id="393663"/>
    <lineage>
        <taxon>Bacteria</taxon>
        <taxon>Pseudomonadati</taxon>
        <taxon>Pseudomonadota</taxon>
        <taxon>Alphaproteobacteria</taxon>
        <taxon>Rhodobacterales</taxon>
        <taxon>Roseobacteraceae</taxon>
        <taxon>Pseudoruegeria</taxon>
    </lineage>
</organism>
<reference evidence="13 14" key="1">
    <citation type="submission" date="2017-03" db="EMBL/GenBank/DDBJ databases">
        <authorList>
            <person name="Afonso C.L."/>
            <person name="Miller P.J."/>
            <person name="Scott M.A."/>
            <person name="Spackman E."/>
            <person name="Goraichik I."/>
            <person name="Dimitrov K.M."/>
            <person name="Suarez D.L."/>
            <person name="Swayne D.E."/>
        </authorList>
    </citation>
    <scope>NUCLEOTIDE SEQUENCE [LARGE SCALE GENOMIC DNA]</scope>
    <source>
        <strain evidence="13 14">CECT 7680</strain>
    </source>
</reference>
<evidence type="ECO:0000256" key="1">
    <source>
        <dbReference type="ARBA" id="ARBA00009684"/>
    </source>
</evidence>
<evidence type="ECO:0000313" key="14">
    <source>
        <dbReference type="Proteomes" id="UP000193409"/>
    </source>
</evidence>
<dbReference type="HAMAP" id="MF_00061">
    <property type="entry name" value="IspE"/>
    <property type="match status" value="1"/>
</dbReference>
<proteinExistence type="inferred from homology"/>
<comment type="pathway">
    <text evidence="10">Isoprenoid biosynthesis; isopentenyl diphosphate biosynthesis via DXP pathway; isopentenyl diphosphate from 1-deoxy-D-xylulose 5-phosphate: step 3/6.</text>
</comment>
<evidence type="ECO:0000256" key="10">
    <source>
        <dbReference type="HAMAP-Rule" id="MF_00061"/>
    </source>
</evidence>
<dbReference type="Gene3D" id="3.30.230.10">
    <property type="match status" value="1"/>
</dbReference>
<dbReference type="Pfam" id="PF08544">
    <property type="entry name" value="GHMP_kinases_C"/>
    <property type="match status" value="1"/>
</dbReference>
<dbReference type="InterPro" id="IPR013750">
    <property type="entry name" value="GHMP_kinase_C_dom"/>
</dbReference>
<dbReference type="RefSeq" id="WP_085870061.1">
    <property type="nucleotide sequence ID" value="NZ_FWFQ01000047.1"/>
</dbReference>
<comment type="similarity">
    <text evidence="1 10">Belongs to the GHMP kinase family. IspE subfamily.</text>
</comment>
<dbReference type="GO" id="GO:0016114">
    <property type="term" value="P:terpenoid biosynthetic process"/>
    <property type="evidence" value="ECO:0007669"/>
    <property type="project" value="UniProtKB-UniRule"/>
</dbReference>
<dbReference type="Proteomes" id="UP000193409">
    <property type="component" value="Unassembled WGS sequence"/>
</dbReference>
<evidence type="ECO:0000256" key="2">
    <source>
        <dbReference type="ARBA" id="ARBA00012052"/>
    </source>
</evidence>
<dbReference type="Gene3D" id="3.30.70.890">
    <property type="entry name" value="GHMP kinase, C-terminal domain"/>
    <property type="match status" value="1"/>
</dbReference>
<dbReference type="NCBIfam" id="NF011202">
    <property type="entry name" value="PRK14608.1"/>
    <property type="match status" value="1"/>
</dbReference>
<feature type="active site" evidence="10">
    <location>
        <position position="10"/>
    </location>
</feature>
<evidence type="ECO:0000256" key="3">
    <source>
        <dbReference type="ARBA" id="ARBA00017473"/>
    </source>
</evidence>
<dbReference type="InterPro" id="IPR014721">
    <property type="entry name" value="Ribsml_uS5_D2-typ_fold_subgr"/>
</dbReference>
<keyword evidence="14" id="KW-1185">Reference proteome</keyword>
<dbReference type="SUPFAM" id="SSF55060">
    <property type="entry name" value="GHMP Kinase, C-terminal domain"/>
    <property type="match status" value="1"/>
</dbReference>
<dbReference type="GO" id="GO:0019288">
    <property type="term" value="P:isopentenyl diphosphate biosynthetic process, methylerythritol 4-phosphate pathway"/>
    <property type="evidence" value="ECO:0007669"/>
    <property type="project" value="UniProtKB-UniRule"/>
</dbReference>
<dbReference type="PIRSF" id="PIRSF010376">
    <property type="entry name" value="IspE"/>
    <property type="match status" value="1"/>
</dbReference>
<evidence type="ECO:0000256" key="6">
    <source>
        <dbReference type="ARBA" id="ARBA00022777"/>
    </source>
</evidence>
<evidence type="ECO:0000259" key="11">
    <source>
        <dbReference type="Pfam" id="PF00288"/>
    </source>
</evidence>
<keyword evidence="4 10" id="KW-0808">Transferase</keyword>
<dbReference type="InterPro" id="IPR020568">
    <property type="entry name" value="Ribosomal_Su5_D2-typ_SF"/>
</dbReference>
<dbReference type="GO" id="GO:0050515">
    <property type="term" value="F:4-(cytidine 5'-diphospho)-2-C-methyl-D-erythritol kinase activity"/>
    <property type="evidence" value="ECO:0007669"/>
    <property type="project" value="UniProtKB-UniRule"/>
</dbReference>
<keyword evidence="5 10" id="KW-0547">Nucleotide-binding</keyword>
<protein>
    <recommendedName>
        <fullName evidence="3 10">4-diphosphocytidyl-2-C-methyl-D-erythritol kinase</fullName>
        <shortName evidence="10">CMK</shortName>
        <ecNumber evidence="2 10">2.7.1.148</ecNumber>
    </recommendedName>
    <alternativeName>
        <fullName evidence="9 10">4-(cytidine-5'-diphospho)-2-C-methyl-D-erythritol kinase</fullName>
    </alternativeName>
</protein>
<name>A0A1Y5TN61_9RHOB</name>
<evidence type="ECO:0000259" key="12">
    <source>
        <dbReference type="Pfam" id="PF08544"/>
    </source>
</evidence>
<evidence type="ECO:0000256" key="8">
    <source>
        <dbReference type="ARBA" id="ARBA00023229"/>
    </source>
</evidence>
<comment type="function">
    <text evidence="10">Catalyzes the phosphorylation of the position 2 hydroxy group of 4-diphosphocytidyl-2C-methyl-D-erythritol.</text>
</comment>
<accession>A0A1Y5TN61</accession>
<evidence type="ECO:0000256" key="5">
    <source>
        <dbReference type="ARBA" id="ARBA00022741"/>
    </source>
</evidence>
<keyword evidence="8 10" id="KW-0414">Isoprene biosynthesis</keyword>
<dbReference type="PANTHER" id="PTHR43527:SF2">
    <property type="entry name" value="4-DIPHOSPHOCYTIDYL-2-C-METHYL-D-ERYTHRITOL KINASE, CHLOROPLASTIC"/>
    <property type="match status" value="1"/>
</dbReference>
<dbReference type="SUPFAM" id="SSF54211">
    <property type="entry name" value="Ribosomal protein S5 domain 2-like"/>
    <property type="match status" value="1"/>
</dbReference>
<dbReference type="InterPro" id="IPR004424">
    <property type="entry name" value="IspE"/>
</dbReference>
<evidence type="ECO:0000256" key="7">
    <source>
        <dbReference type="ARBA" id="ARBA00022840"/>
    </source>
</evidence>
<feature type="active site" evidence="10">
    <location>
        <position position="129"/>
    </location>
</feature>
<comment type="catalytic activity">
    <reaction evidence="10">
        <text>4-CDP-2-C-methyl-D-erythritol + ATP = 4-CDP-2-C-methyl-D-erythritol 2-phosphate + ADP + H(+)</text>
        <dbReference type="Rhea" id="RHEA:18437"/>
        <dbReference type="ChEBI" id="CHEBI:15378"/>
        <dbReference type="ChEBI" id="CHEBI:30616"/>
        <dbReference type="ChEBI" id="CHEBI:57823"/>
        <dbReference type="ChEBI" id="CHEBI:57919"/>
        <dbReference type="ChEBI" id="CHEBI:456216"/>
        <dbReference type="EC" id="2.7.1.148"/>
    </reaction>
</comment>
<dbReference type="InterPro" id="IPR006204">
    <property type="entry name" value="GHMP_kinase_N_dom"/>
</dbReference>
<dbReference type="EMBL" id="FWFQ01000047">
    <property type="protein sequence ID" value="SLN68068.1"/>
    <property type="molecule type" value="Genomic_DNA"/>
</dbReference>
<dbReference type="GO" id="GO:0005524">
    <property type="term" value="F:ATP binding"/>
    <property type="evidence" value="ECO:0007669"/>
    <property type="project" value="UniProtKB-UniRule"/>
</dbReference>
<feature type="domain" description="GHMP kinase C-terminal" evidence="12">
    <location>
        <begin position="205"/>
        <end position="264"/>
    </location>
</feature>
<dbReference type="AlphaFoldDB" id="A0A1Y5TN61"/>
<dbReference type="UniPathway" id="UPA00056">
    <property type="reaction ID" value="UER00094"/>
</dbReference>
<dbReference type="Pfam" id="PF00288">
    <property type="entry name" value="GHMP_kinases_N"/>
    <property type="match status" value="1"/>
</dbReference>
<keyword evidence="6 10" id="KW-0418">Kinase</keyword>
<dbReference type="NCBIfam" id="TIGR00154">
    <property type="entry name" value="ispE"/>
    <property type="match status" value="1"/>
</dbReference>
<dbReference type="InterPro" id="IPR036554">
    <property type="entry name" value="GHMP_kinase_C_sf"/>
</dbReference>
<gene>
    <name evidence="10 13" type="primary">ispE</name>
    <name evidence="13" type="ORF">PSA7680_03596</name>
</gene>
<dbReference type="OrthoDB" id="9809438at2"/>
<feature type="domain" description="GHMP kinase N-terminal" evidence="11">
    <location>
        <begin position="67"/>
        <end position="134"/>
    </location>
</feature>
<evidence type="ECO:0000313" key="13">
    <source>
        <dbReference type="EMBL" id="SLN68068.1"/>
    </source>
</evidence>
<evidence type="ECO:0000256" key="4">
    <source>
        <dbReference type="ARBA" id="ARBA00022679"/>
    </source>
</evidence>
<sequence>MTVREFAPAKINLSLHVTGRRADGYHLLDSLVAFCSVGDWILAGKAPEMRLAVAGPRAEGVPLGPENLVLRAAGLMAGAPAALTLEKHLPAAAGIGGGSSDAAATLRALSRLHDAPLPAPEAVLGLGADVPVCLAGRGCRMGGIGERIAPLEAPLPPLGVVLVNPGIDVPTPAVFKALAVRDNAPMPEALPPLRAFDPVVAFLAAQRNDLEAPARAIAPAIGEVLAAIAATKGCGLARMSGSGATCFGLYETEAAAASAAEALRGRSGWWVAAGRILP</sequence>
<keyword evidence="7 10" id="KW-0067">ATP-binding</keyword>
<feature type="binding site" evidence="10">
    <location>
        <begin position="90"/>
        <end position="100"/>
    </location>
    <ligand>
        <name>ATP</name>
        <dbReference type="ChEBI" id="CHEBI:30616"/>
    </ligand>
</feature>